<comment type="subcellular location">
    <subcellularLocation>
        <location evidence="1 5">Nucleus</location>
    </subcellularLocation>
</comment>
<dbReference type="PANTHER" id="PTHR12949:SF0">
    <property type="entry name" value="DNA-DIRECTED RNA POLYMERASE III SUBUNIT RPC3"/>
    <property type="match status" value="1"/>
</dbReference>
<dbReference type="InterPro" id="IPR039748">
    <property type="entry name" value="RPC3"/>
</dbReference>
<dbReference type="GO" id="GO:0003697">
    <property type="term" value="F:single-stranded DNA binding"/>
    <property type="evidence" value="ECO:0007669"/>
    <property type="project" value="UniProtKB-UniRule"/>
</dbReference>
<dbReference type="EMBL" id="GL870876">
    <property type="protein sequence ID" value="EIJ89671.1"/>
    <property type="molecule type" value="Genomic_DNA"/>
</dbReference>
<dbReference type="VEuPathDB" id="MicrosporidiaDB:NEQG_00441"/>
<dbReference type="InterPro" id="IPR055207">
    <property type="entry name" value="POLR3C_WHD"/>
</dbReference>
<keyword evidence="8" id="KW-1185">Reference proteome</keyword>
<dbReference type="InParanoid" id="I3EKC4"/>
<evidence type="ECO:0000256" key="2">
    <source>
        <dbReference type="ARBA" id="ARBA00022478"/>
    </source>
</evidence>
<keyword evidence="2 5" id="KW-0240">DNA-directed RNA polymerase</keyword>
<evidence type="ECO:0000313" key="7">
    <source>
        <dbReference type="EMBL" id="EIJ89671.1"/>
    </source>
</evidence>
<protein>
    <recommendedName>
        <fullName evidence="5">DNA-directed RNA polymerase III subunit RPC3</fullName>
        <shortName evidence="5">RNA polymerase III subunit C3</shortName>
    </recommendedName>
</protein>
<dbReference type="OrthoDB" id="272392at2759"/>
<comment type="similarity">
    <text evidence="5">Belongs to the RNA polymerase beta chain family.</text>
</comment>
<evidence type="ECO:0000256" key="5">
    <source>
        <dbReference type="RuleBase" id="RU367076"/>
    </source>
</evidence>
<evidence type="ECO:0000256" key="4">
    <source>
        <dbReference type="ARBA" id="ARBA00023242"/>
    </source>
</evidence>
<evidence type="ECO:0000313" key="8">
    <source>
        <dbReference type="Proteomes" id="UP000002872"/>
    </source>
</evidence>
<gene>
    <name evidence="7" type="ORF">NEQG_00441</name>
</gene>
<evidence type="ECO:0000256" key="3">
    <source>
        <dbReference type="ARBA" id="ARBA00023163"/>
    </source>
</evidence>
<dbReference type="STRING" id="935791.I3EKC4"/>
<dbReference type="AlphaFoldDB" id="I3EKC4"/>
<dbReference type="Proteomes" id="UP000002872">
    <property type="component" value="Unassembled WGS sequence"/>
</dbReference>
<comment type="subunit">
    <text evidence="5">Component of the RNA polymerase III (Pol III) complex consisting of 17 subunits.</text>
</comment>
<dbReference type="InterPro" id="IPR036388">
    <property type="entry name" value="WH-like_DNA-bd_sf"/>
</dbReference>
<keyword evidence="4 5" id="KW-0539">Nucleus</keyword>
<dbReference type="GO" id="GO:0005666">
    <property type="term" value="C:RNA polymerase III complex"/>
    <property type="evidence" value="ECO:0007669"/>
    <property type="project" value="UniProtKB-UniRule"/>
</dbReference>
<dbReference type="PANTHER" id="PTHR12949">
    <property type="entry name" value="RNA POLYMERASE III DNA DIRECTED -RELATED"/>
    <property type="match status" value="1"/>
</dbReference>
<dbReference type="HOGENOM" id="CLU_689044_0_0_1"/>
<sequence length="400" mass="45874">MPWSERLFILEIFSNVCAKIGYYLLKNKDMGLISIYKNTEIGKKDAIKGLSLLVHFGIVGFTNYTGRGVRYFIKKAHFSIINYPVYIKYCEDVYGPHGSQIAMEVLIRKKIGVSAIPEELMETTKKMIRDGVLTEESVNGVKRVKEESEKYLIFSKKSVDSKILTNFFYNDISQHFTENTKKVFSAIKSFYPAPSPLNRVLERCAEFQVVPESTGLSIPPNINETVQKHIKYLIGYGAVSGGYEMYQVNHESYLDKIKKKVLLEYCDMYIGSTASTVLSMLLSKGYIEDKFIQKHLLLESQECKKTLFLLLSERFVSLQMIPRTADCAPSKSFHLWSANIRKVFGILEQKVQSKLNENYIELSTLEENKLFTVPGEYKQKTDQIFGALEKLHTFCFILSL</sequence>
<proteinExistence type="inferred from homology"/>
<keyword evidence="3 5" id="KW-0804">Transcription</keyword>
<reference evidence="7" key="1">
    <citation type="submission" date="2011-01" db="EMBL/GenBank/DDBJ databases">
        <title>The Genome Sequence of Nematocida parisii strain ERTm3.</title>
        <authorList>
            <consortium name="The Broad Institute Genome Sequencing Platform"/>
            <consortium name="The Broad Institute Genome Sequencing Center for Infectious Disease"/>
            <person name="Cuomo C."/>
            <person name="Troemel E."/>
            <person name="Young S.K."/>
            <person name="Zeng Q."/>
            <person name="Gargeya S."/>
            <person name="Fitzgerald M."/>
            <person name="Haas B."/>
            <person name="Abouelleil A."/>
            <person name="Alvarado L."/>
            <person name="Arachchi H.M."/>
            <person name="Berlin A."/>
            <person name="Chapman S.B."/>
            <person name="Gearin G."/>
            <person name="Goldberg J."/>
            <person name="Griggs A."/>
            <person name="Gujja S."/>
            <person name="Hansen M."/>
            <person name="Heiman D."/>
            <person name="Howarth C."/>
            <person name="Larimer J."/>
            <person name="Lui A."/>
            <person name="MacDonald P.J.P."/>
            <person name="McCowen C."/>
            <person name="Montmayeur A."/>
            <person name="Murphy C."/>
            <person name="Neiman D."/>
            <person name="Pearson M."/>
            <person name="Priest M."/>
            <person name="Roberts A."/>
            <person name="Saif S."/>
            <person name="Shea T."/>
            <person name="Sisk P."/>
            <person name="Stolte C."/>
            <person name="Sykes S."/>
            <person name="Wortman J."/>
            <person name="Nusbaum C."/>
            <person name="Birren B."/>
        </authorList>
    </citation>
    <scope>NUCLEOTIDE SEQUENCE</scope>
    <source>
        <strain evidence="7">ERTm3</strain>
    </source>
</reference>
<evidence type="ECO:0000259" key="6">
    <source>
        <dbReference type="Pfam" id="PF22536"/>
    </source>
</evidence>
<comment type="function">
    <text evidence="5">DNA-dependent RNA polymerase catalyzes the transcription of DNA into RNA using the four ribonucleoside triphosphates as substrates. Specific core component of RNA polymerase III which synthesizes small RNAs, such as 5S rRNA and tRNAs.</text>
</comment>
<dbReference type="OMA" id="MIPRTAD"/>
<evidence type="ECO:0000256" key="1">
    <source>
        <dbReference type="ARBA" id="ARBA00004123"/>
    </source>
</evidence>
<accession>I3EKC4</accession>
<dbReference type="Pfam" id="PF22536">
    <property type="entry name" value="WHD_POLR3C"/>
    <property type="match status" value="1"/>
</dbReference>
<feature type="domain" description="DNA-directed RNA polymerase III subunit RPC3 winged-helix" evidence="6">
    <location>
        <begin position="271"/>
        <end position="337"/>
    </location>
</feature>
<dbReference type="Gene3D" id="1.10.10.10">
    <property type="entry name" value="Winged helix-like DNA-binding domain superfamily/Winged helix DNA-binding domain"/>
    <property type="match status" value="2"/>
</dbReference>
<organism evidence="7 8">
    <name type="scientific">Nematocida parisii (strain ERTm3)</name>
    <name type="common">Nematode killer fungus</name>
    <dbReference type="NCBI Taxonomy" id="935791"/>
    <lineage>
        <taxon>Eukaryota</taxon>
        <taxon>Fungi</taxon>
        <taxon>Fungi incertae sedis</taxon>
        <taxon>Microsporidia</taxon>
        <taxon>Nematocida</taxon>
    </lineage>
</organism>
<name>I3EKC4_NEMP3</name>